<sequence>MSRQSRKSQRRAPDVKGPLAVSAVLGLVAGGVTSFVAAGGTQDGMRVDLGLIVGGIAFIASVVVCATLMMLEKPNDPGLGEGSGVNRSSAKLYAQRRAQRRSTQAGPASGQPGSAASADTTSPEARDHDGGPEFGKRVHPEQ</sequence>
<evidence type="ECO:0000256" key="2">
    <source>
        <dbReference type="SAM" id="Phobius"/>
    </source>
</evidence>
<comment type="caution">
    <text evidence="3">The sequence shown here is derived from an EMBL/GenBank/DDBJ whole genome shotgun (WGS) entry which is preliminary data.</text>
</comment>
<keyword evidence="2" id="KW-1133">Transmembrane helix</keyword>
<reference evidence="3 4" key="1">
    <citation type="submission" date="2020-02" db="EMBL/GenBank/DDBJ databases">
        <authorList>
            <person name="Sun Q."/>
        </authorList>
    </citation>
    <scope>NUCLEOTIDE SEQUENCE [LARGE SCALE GENOMIC DNA]</scope>
    <source>
        <strain evidence="3 4">YIM 13062</strain>
    </source>
</reference>
<keyword evidence="2" id="KW-0812">Transmembrane</keyword>
<feature type="compositionally biased region" description="Low complexity" evidence="1">
    <location>
        <begin position="104"/>
        <end position="118"/>
    </location>
</feature>
<feature type="transmembrane region" description="Helical" evidence="2">
    <location>
        <begin position="51"/>
        <end position="71"/>
    </location>
</feature>
<dbReference type="RefSeq" id="WP_047689113.1">
    <property type="nucleotide sequence ID" value="NZ_JAAVUN010000013.1"/>
</dbReference>
<proteinExistence type="predicted"/>
<evidence type="ECO:0000256" key="1">
    <source>
        <dbReference type="SAM" id="MobiDB-lite"/>
    </source>
</evidence>
<name>A0A846TXE1_9MICC</name>
<feature type="region of interest" description="Disordered" evidence="1">
    <location>
        <begin position="73"/>
        <end position="142"/>
    </location>
</feature>
<protein>
    <submittedName>
        <fullName evidence="3">Uncharacterized protein</fullName>
    </submittedName>
</protein>
<evidence type="ECO:0000313" key="4">
    <source>
        <dbReference type="Proteomes" id="UP000521379"/>
    </source>
</evidence>
<feature type="compositionally biased region" description="Basic and acidic residues" evidence="1">
    <location>
        <begin position="124"/>
        <end position="142"/>
    </location>
</feature>
<feature type="transmembrane region" description="Helical" evidence="2">
    <location>
        <begin position="20"/>
        <end position="39"/>
    </location>
</feature>
<accession>A0A846TXE1</accession>
<evidence type="ECO:0000313" key="3">
    <source>
        <dbReference type="EMBL" id="NKE09887.1"/>
    </source>
</evidence>
<keyword evidence="2" id="KW-0472">Membrane</keyword>
<dbReference type="Proteomes" id="UP000521379">
    <property type="component" value="Unassembled WGS sequence"/>
</dbReference>
<dbReference type="EMBL" id="JAAVUN010000013">
    <property type="protein sequence ID" value="NKE09887.1"/>
    <property type="molecule type" value="Genomic_DNA"/>
</dbReference>
<gene>
    <name evidence="3" type="ORF">GTW58_08045</name>
</gene>
<dbReference type="AlphaFoldDB" id="A0A846TXE1"/>
<keyword evidence="4" id="KW-1185">Reference proteome</keyword>
<organism evidence="3 4">
    <name type="scientific">Kocuria subflava</name>
    <dbReference type="NCBI Taxonomy" id="1736139"/>
    <lineage>
        <taxon>Bacteria</taxon>
        <taxon>Bacillati</taxon>
        <taxon>Actinomycetota</taxon>
        <taxon>Actinomycetes</taxon>
        <taxon>Micrococcales</taxon>
        <taxon>Micrococcaceae</taxon>
        <taxon>Kocuria</taxon>
    </lineage>
</organism>